<dbReference type="EMBL" id="WVHS01000003">
    <property type="protein sequence ID" value="MXV16687.1"/>
    <property type="molecule type" value="Genomic_DNA"/>
</dbReference>
<dbReference type="Gene3D" id="2.40.160.130">
    <property type="entry name" value="Capsule assembly protein Wzi"/>
    <property type="match status" value="1"/>
</dbReference>
<keyword evidence="3" id="KW-1185">Reference proteome</keyword>
<gene>
    <name evidence="2" type="ORF">GS398_15405</name>
</gene>
<proteinExistence type="predicted"/>
<feature type="chain" id="PRO_5029628479" description="Capsule assembly Wzi family protein" evidence="1">
    <location>
        <begin position="23"/>
        <end position="556"/>
    </location>
</feature>
<dbReference type="InterPro" id="IPR038636">
    <property type="entry name" value="Wzi_sf"/>
</dbReference>
<feature type="signal peptide" evidence="1">
    <location>
        <begin position="1"/>
        <end position="22"/>
    </location>
</feature>
<evidence type="ECO:0000313" key="3">
    <source>
        <dbReference type="Proteomes" id="UP000451233"/>
    </source>
</evidence>
<evidence type="ECO:0008006" key="4">
    <source>
        <dbReference type="Google" id="ProtNLM"/>
    </source>
</evidence>
<dbReference type="RefSeq" id="WP_160907664.1">
    <property type="nucleotide sequence ID" value="NZ_WVHS01000003.1"/>
</dbReference>
<name>A0A7K1Y0R5_9SPHI</name>
<keyword evidence="1" id="KW-0732">Signal</keyword>
<sequence length="556" mass="62104">MRLNNKIMLAAVLAMVSFDAGAQSVPVGSMIDGLLRREQLLGKLDSSVSLFIRPVFYPAPVTASGNADSTRTGSEVRNNIGKVTSRGKASFGLLPVAWTQQYNARAPYGWNDGPMIPARGYQTMLTGGLYASYGPLSLQLKPEYVFAENKAYEGFPIYADEFRSGVYYGMYNHLDVPERFGNGSYSKLSWGQSSIRFTVRPVSVALSNENLWWGPGQRNSLLMSNNAAGFKHLSLSTVKPVRTIIGSFEAQVIAGRLEGSGFTPPGTDMTYAGTLLYNPKNDDWRYLSGIIAVYTPKWVPGLFLGIARTFMVYHDEIGNGVADYLPFLSPLQKKNVGEEDNKGRDQQSSVYARWFFKEVGAEMYVEYGRTDHAYNLRDLTVQPAHSSAYVFGISKVLAINNAPKQHLLVNVEITEMRSTKSNVIREGGIWYVHDRVRHGYTNRGEIIGAGIGTGGGLVSAGLNWFSGLKTIGLSVERYEHNADFYYFAFDDRIPEHRWIDQSIQAFSTWDYRGLVFSAKLQAIKSNNYQWYVDPADPDQGNIKYNFHSEVGILYRF</sequence>
<dbReference type="AlphaFoldDB" id="A0A7K1Y0R5"/>
<accession>A0A7K1Y0R5</accession>
<reference evidence="2 3" key="1">
    <citation type="submission" date="2019-11" db="EMBL/GenBank/DDBJ databases">
        <title>Pedobacter sp. HMF7056 Genome sequencing and assembly.</title>
        <authorList>
            <person name="Kang H."/>
            <person name="Kim H."/>
            <person name="Joh K."/>
        </authorList>
    </citation>
    <scope>NUCLEOTIDE SEQUENCE [LARGE SCALE GENOMIC DNA]</scope>
    <source>
        <strain evidence="2 3">HMF7056</strain>
    </source>
</reference>
<organism evidence="2 3">
    <name type="scientific">Hufsiella ginkgonis</name>
    <dbReference type="NCBI Taxonomy" id="2695274"/>
    <lineage>
        <taxon>Bacteria</taxon>
        <taxon>Pseudomonadati</taxon>
        <taxon>Bacteroidota</taxon>
        <taxon>Sphingobacteriia</taxon>
        <taxon>Sphingobacteriales</taxon>
        <taxon>Sphingobacteriaceae</taxon>
        <taxon>Hufsiella</taxon>
    </lineage>
</organism>
<protein>
    <recommendedName>
        <fullName evidence="4">Capsule assembly Wzi family protein</fullName>
    </recommendedName>
</protein>
<evidence type="ECO:0000256" key="1">
    <source>
        <dbReference type="SAM" id="SignalP"/>
    </source>
</evidence>
<dbReference type="Pfam" id="PF14052">
    <property type="entry name" value="Caps_assemb_Wzi"/>
    <property type="match status" value="1"/>
</dbReference>
<comment type="caution">
    <text evidence="2">The sequence shown here is derived from an EMBL/GenBank/DDBJ whole genome shotgun (WGS) entry which is preliminary data.</text>
</comment>
<evidence type="ECO:0000313" key="2">
    <source>
        <dbReference type="EMBL" id="MXV16687.1"/>
    </source>
</evidence>
<dbReference type="Proteomes" id="UP000451233">
    <property type="component" value="Unassembled WGS sequence"/>
</dbReference>
<dbReference type="InterPro" id="IPR026950">
    <property type="entry name" value="Caps_assemb_Wzi"/>
</dbReference>